<reference evidence="1" key="1">
    <citation type="submission" date="2018-06" db="EMBL/GenBank/DDBJ databases">
        <authorList>
            <person name="Zhirakovskaya E."/>
        </authorList>
    </citation>
    <scope>NUCLEOTIDE SEQUENCE</scope>
</reference>
<evidence type="ECO:0000313" key="1">
    <source>
        <dbReference type="EMBL" id="VAW30975.1"/>
    </source>
</evidence>
<dbReference type="EMBL" id="UOEU01000123">
    <property type="protein sequence ID" value="VAW30975.1"/>
    <property type="molecule type" value="Genomic_DNA"/>
</dbReference>
<dbReference type="Gene3D" id="3.90.350.10">
    <property type="entry name" value="Transposase Inhibitor Protein From Tn5, Chain A, domain 1"/>
    <property type="match status" value="1"/>
</dbReference>
<dbReference type="AlphaFoldDB" id="A0A3B0UIZ4"/>
<protein>
    <submittedName>
        <fullName evidence="1">Uncharacterized protein</fullName>
    </submittedName>
</protein>
<accession>A0A3B0UIZ4</accession>
<name>A0A3B0UIZ4_9ZZZZ</name>
<organism evidence="1">
    <name type="scientific">hydrothermal vent metagenome</name>
    <dbReference type="NCBI Taxonomy" id="652676"/>
    <lineage>
        <taxon>unclassified sequences</taxon>
        <taxon>metagenomes</taxon>
        <taxon>ecological metagenomes</taxon>
    </lineage>
</organism>
<gene>
    <name evidence="1" type="ORF">MNBD_CHLOROFLEXI01-4960</name>
</gene>
<sequence length="296" mass="33924">MKTLFNGELQSVLDDKKISEVLRDVSVAALSDEDVMVALHDPCDIRKAYSEKLENLGIVRDLKGNFINGYNTFNTVCVNGDGKRLHLSNITVYSNGDKAHYVKQAELDALVQKQVKSIKQKKPVELTGRETAILQLLEEANPKTAVWHVLDRQFDGVPLFEFIKYDLNDTFVIRLKISRNSNEKSVNQAGKAAAVKLKDVPLNGKRVEVLDKVRIKKKVYQQVKREIEWGTLILEGETYHVVRVTLLKRVDRPIFKHPMLLLTNQPVEARQEAHSIYQLYLMRSKIEEVFKFRPLA</sequence>
<dbReference type="SUPFAM" id="SSF53098">
    <property type="entry name" value="Ribonuclease H-like"/>
    <property type="match status" value="1"/>
</dbReference>
<dbReference type="InterPro" id="IPR012337">
    <property type="entry name" value="RNaseH-like_sf"/>
</dbReference>
<proteinExistence type="predicted"/>